<name>A0A4V2ELC2_9PSEU</name>
<feature type="transmembrane region" description="Helical" evidence="7">
    <location>
        <begin position="153"/>
        <end position="175"/>
    </location>
</feature>
<evidence type="ECO:0000256" key="1">
    <source>
        <dbReference type="ARBA" id="ARBA00004651"/>
    </source>
</evidence>
<feature type="transmembrane region" description="Helical" evidence="7">
    <location>
        <begin position="255"/>
        <end position="279"/>
    </location>
</feature>
<evidence type="ECO:0000256" key="7">
    <source>
        <dbReference type="SAM" id="Phobius"/>
    </source>
</evidence>
<keyword evidence="3" id="KW-1003">Cell membrane</keyword>
<keyword evidence="2" id="KW-0813">Transport</keyword>
<dbReference type="NCBIfam" id="TIGR00711">
    <property type="entry name" value="efflux_EmrB"/>
    <property type="match status" value="1"/>
</dbReference>
<dbReference type="Proteomes" id="UP000292003">
    <property type="component" value="Unassembled WGS sequence"/>
</dbReference>
<keyword evidence="6 7" id="KW-0472">Membrane</keyword>
<feature type="domain" description="Major facilitator superfamily (MFS) profile" evidence="8">
    <location>
        <begin position="1"/>
        <end position="440"/>
    </location>
</feature>
<protein>
    <submittedName>
        <fullName evidence="9">DHA2 family efflux MFS transporter permease subunit</fullName>
    </submittedName>
</protein>
<organism evidence="9 10">
    <name type="scientific">Amycolatopsis suaedae</name>
    <dbReference type="NCBI Taxonomy" id="2510978"/>
    <lineage>
        <taxon>Bacteria</taxon>
        <taxon>Bacillati</taxon>
        <taxon>Actinomycetota</taxon>
        <taxon>Actinomycetes</taxon>
        <taxon>Pseudonocardiales</taxon>
        <taxon>Pseudonocardiaceae</taxon>
        <taxon>Amycolatopsis</taxon>
    </lineage>
</organism>
<feature type="transmembrane region" description="Helical" evidence="7">
    <location>
        <begin position="125"/>
        <end position="147"/>
    </location>
</feature>
<evidence type="ECO:0000256" key="3">
    <source>
        <dbReference type="ARBA" id="ARBA00022475"/>
    </source>
</evidence>
<evidence type="ECO:0000256" key="6">
    <source>
        <dbReference type="ARBA" id="ARBA00023136"/>
    </source>
</evidence>
<dbReference type="EMBL" id="SFCC01000014">
    <property type="protein sequence ID" value="RZQ61055.1"/>
    <property type="molecule type" value="Genomic_DNA"/>
</dbReference>
<dbReference type="PANTHER" id="PTHR42718">
    <property type="entry name" value="MAJOR FACILITATOR SUPERFAMILY MULTIDRUG TRANSPORTER MFSC"/>
    <property type="match status" value="1"/>
</dbReference>
<dbReference type="InterPro" id="IPR036259">
    <property type="entry name" value="MFS_trans_sf"/>
</dbReference>
<accession>A0A4V2ELC2</accession>
<dbReference type="AlphaFoldDB" id="A0A4V2ELC2"/>
<proteinExistence type="predicted"/>
<dbReference type="Gene3D" id="1.20.1720.10">
    <property type="entry name" value="Multidrug resistance protein D"/>
    <property type="match status" value="1"/>
</dbReference>
<dbReference type="SUPFAM" id="SSF103473">
    <property type="entry name" value="MFS general substrate transporter"/>
    <property type="match status" value="1"/>
</dbReference>
<evidence type="ECO:0000313" key="10">
    <source>
        <dbReference type="Proteomes" id="UP000292003"/>
    </source>
</evidence>
<dbReference type="InterPro" id="IPR020846">
    <property type="entry name" value="MFS_dom"/>
</dbReference>
<evidence type="ECO:0000256" key="4">
    <source>
        <dbReference type="ARBA" id="ARBA00022692"/>
    </source>
</evidence>
<dbReference type="OrthoDB" id="9812221at2"/>
<comment type="subcellular location">
    <subcellularLocation>
        <location evidence="1">Cell membrane</location>
        <topology evidence="1">Multi-pass membrane protein</topology>
    </subcellularLocation>
</comment>
<feature type="transmembrane region" description="Helical" evidence="7">
    <location>
        <begin position="92"/>
        <end position="113"/>
    </location>
</feature>
<feature type="transmembrane region" description="Helical" evidence="7">
    <location>
        <begin position="213"/>
        <end position="234"/>
    </location>
</feature>
<feature type="transmembrane region" description="Helical" evidence="7">
    <location>
        <begin position="187"/>
        <end position="207"/>
    </location>
</feature>
<dbReference type="Gene3D" id="1.20.1250.20">
    <property type="entry name" value="MFS general substrate transporter like domains"/>
    <property type="match status" value="1"/>
</dbReference>
<dbReference type="InterPro" id="IPR004638">
    <property type="entry name" value="EmrB-like"/>
</dbReference>
<keyword evidence="10" id="KW-1185">Reference proteome</keyword>
<evidence type="ECO:0000313" key="9">
    <source>
        <dbReference type="EMBL" id="RZQ61055.1"/>
    </source>
</evidence>
<feature type="transmembrane region" description="Helical" evidence="7">
    <location>
        <begin position="317"/>
        <end position="338"/>
    </location>
</feature>
<keyword evidence="4 7" id="KW-0812">Transmembrane</keyword>
<gene>
    <name evidence="9" type="ORF">EWH70_26070</name>
</gene>
<evidence type="ECO:0000256" key="2">
    <source>
        <dbReference type="ARBA" id="ARBA00022448"/>
    </source>
</evidence>
<feature type="transmembrane region" description="Helical" evidence="7">
    <location>
        <begin position="68"/>
        <end position="86"/>
    </location>
</feature>
<evidence type="ECO:0000259" key="8">
    <source>
        <dbReference type="PROSITE" id="PS50850"/>
    </source>
</evidence>
<feature type="transmembrane region" description="Helical" evidence="7">
    <location>
        <begin position="291"/>
        <end position="310"/>
    </location>
</feature>
<feature type="transmembrane region" description="Helical" evidence="7">
    <location>
        <begin position="344"/>
        <end position="365"/>
    </location>
</feature>
<dbReference type="GO" id="GO:0005886">
    <property type="term" value="C:plasma membrane"/>
    <property type="evidence" value="ECO:0007669"/>
    <property type="project" value="UniProtKB-SubCell"/>
</dbReference>
<sequence>MGLVLGSAPVLAGIDATAVGIALGDMAAGFQASLADVQWVATGYLLGIALVMPVSGWVSERFGARRTWLAAVGLFTLGSVLCGLAWSLPSLLAFRTLQAVGGGLMNPVGQIIVAKAAGPAVIGRLMSLLSAPVTFAPVLGPILGGVLVENAGWRWIFFLNLPICLVALPLAARLVPADGDTRRGDRFDVLGLALLSPGLAAVVYGLTAVDGGGLSPAGTTALAAGAALIGWYVLHALRKKTPPLIDVRLFARRGFAVAAATSFVAGASLYSSMVLLPLYYQQIHHADDLQVGLLLVPQALGAAAGALVAGTQADRRGFRVVVTAGIVLALAGTVPFALGALPGWLLSLALFVRGAGLGAVMGPTMGAAYASVETDQTARAASAVNVLNRIGGSVGTAVLTMVLLGQDTAPEAAYGTTFWWAIALSAVAIVPALLFPRPRR</sequence>
<reference evidence="9 10" key="1">
    <citation type="submission" date="2019-02" db="EMBL/GenBank/DDBJ databases">
        <title>Draft genome sequence of Amycolatopsis sp. 8-3EHSu isolated from roots of Suaeda maritima.</title>
        <authorList>
            <person name="Duangmal K."/>
            <person name="Chantavorakit T."/>
        </authorList>
    </citation>
    <scope>NUCLEOTIDE SEQUENCE [LARGE SCALE GENOMIC DNA]</scope>
    <source>
        <strain evidence="9 10">8-3EHSu</strain>
    </source>
</reference>
<feature type="transmembrane region" description="Helical" evidence="7">
    <location>
        <begin position="37"/>
        <end position="56"/>
    </location>
</feature>
<dbReference type="Pfam" id="PF07690">
    <property type="entry name" value="MFS_1"/>
    <property type="match status" value="1"/>
</dbReference>
<feature type="transmembrane region" description="Helical" evidence="7">
    <location>
        <begin position="386"/>
        <end position="405"/>
    </location>
</feature>
<comment type="caution">
    <text evidence="9">The sequence shown here is derived from an EMBL/GenBank/DDBJ whole genome shotgun (WGS) entry which is preliminary data.</text>
</comment>
<dbReference type="PANTHER" id="PTHR42718:SF46">
    <property type="entry name" value="BLR6921 PROTEIN"/>
    <property type="match status" value="1"/>
</dbReference>
<feature type="transmembrane region" description="Helical" evidence="7">
    <location>
        <begin position="417"/>
        <end position="435"/>
    </location>
</feature>
<dbReference type="PROSITE" id="PS50850">
    <property type="entry name" value="MFS"/>
    <property type="match status" value="1"/>
</dbReference>
<keyword evidence="5 7" id="KW-1133">Transmembrane helix</keyword>
<dbReference type="InterPro" id="IPR011701">
    <property type="entry name" value="MFS"/>
</dbReference>
<evidence type="ECO:0000256" key="5">
    <source>
        <dbReference type="ARBA" id="ARBA00022989"/>
    </source>
</evidence>
<dbReference type="GO" id="GO:0022857">
    <property type="term" value="F:transmembrane transporter activity"/>
    <property type="evidence" value="ECO:0007669"/>
    <property type="project" value="InterPro"/>
</dbReference>